<gene>
    <name evidence="1" type="ORF">AVEN_195489_1</name>
</gene>
<comment type="caution">
    <text evidence="1">The sequence shown here is derived from an EMBL/GenBank/DDBJ whole genome shotgun (WGS) entry which is preliminary data.</text>
</comment>
<dbReference type="AlphaFoldDB" id="A0A4Y2K6F7"/>
<organism evidence="1 2">
    <name type="scientific">Araneus ventricosus</name>
    <name type="common">Orbweaver spider</name>
    <name type="synonym">Epeira ventricosa</name>
    <dbReference type="NCBI Taxonomy" id="182803"/>
    <lineage>
        <taxon>Eukaryota</taxon>
        <taxon>Metazoa</taxon>
        <taxon>Ecdysozoa</taxon>
        <taxon>Arthropoda</taxon>
        <taxon>Chelicerata</taxon>
        <taxon>Arachnida</taxon>
        <taxon>Araneae</taxon>
        <taxon>Araneomorphae</taxon>
        <taxon>Entelegynae</taxon>
        <taxon>Araneoidea</taxon>
        <taxon>Araneidae</taxon>
        <taxon>Araneus</taxon>
    </lineage>
</organism>
<sequence>MRTQAKNCFEALPPPNRRNMRTQAENCFEALPPPNVVNSLSTLHFDVRRIGLEALPRSQVTRLLPMRKTATGWKGDEKTQNLHCLWAPTGFNPVLMPIFHFWVYQLVGSLILLSEFCEKYECDHLLCFKRGYTFSFLTKLG</sequence>
<accession>A0A4Y2K6F7</accession>
<reference evidence="1 2" key="1">
    <citation type="journal article" date="2019" name="Sci. Rep.">
        <title>Orb-weaving spider Araneus ventricosus genome elucidates the spidroin gene catalogue.</title>
        <authorList>
            <person name="Kono N."/>
            <person name="Nakamura H."/>
            <person name="Ohtoshi R."/>
            <person name="Moran D.A.P."/>
            <person name="Shinohara A."/>
            <person name="Yoshida Y."/>
            <person name="Fujiwara M."/>
            <person name="Mori M."/>
            <person name="Tomita M."/>
            <person name="Arakawa K."/>
        </authorList>
    </citation>
    <scope>NUCLEOTIDE SEQUENCE [LARGE SCALE GENOMIC DNA]</scope>
</reference>
<keyword evidence="2" id="KW-1185">Reference proteome</keyword>
<dbReference type="EMBL" id="BGPR01004209">
    <property type="protein sequence ID" value="GBM97146.1"/>
    <property type="molecule type" value="Genomic_DNA"/>
</dbReference>
<evidence type="ECO:0000313" key="2">
    <source>
        <dbReference type="Proteomes" id="UP000499080"/>
    </source>
</evidence>
<evidence type="ECO:0000313" key="1">
    <source>
        <dbReference type="EMBL" id="GBM97146.1"/>
    </source>
</evidence>
<name>A0A4Y2K6F7_ARAVE</name>
<dbReference type="Proteomes" id="UP000499080">
    <property type="component" value="Unassembled WGS sequence"/>
</dbReference>
<proteinExistence type="predicted"/>
<protein>
    <submittedName>
        <fullName evidence="1">Uncharacterized protein</fullName>
    </submittedName>
</protein>